<dbReference type="SUPFAM" id="SSF54826">
    <property type="entry name" value="Enolase N-terminal domain-like"/>
    <property type="match status" value="1"/>
</dbReference>
<protein>
    <submittedName>
        <fullName evidence="5">Isomerase</fullName>
    </submittedName>
</protein>
<dbReference type="SMART" id="SM00922">
    <property type="entry name" value="MR_MLE"/>
    <property type="match status" value="1"/>
</dbReference>
<evidence type="ECO:0000256" key="3">
    <source>
        <dbReference type="ARBA" id="ARBA00022842"/>
    </source>
</evidence>
<proteinExistence type="predicted"/>
<reference evidence="5" key="1">
    <citation type="journal article" date="2014" name="Int. J. Syst. Evol. Microbiol.">
        <title>Complete genome sequence of Corynebacterium casei LMG S-19264T (=DSM 44701T), isolated from a smear-ripened cheese.</title>
        <authorList>
            <consortium name="US DOE Joint Genome Institute (JGI-PGF)"/>
            <person name="Walter F."/>
            <person name="Albersmeier A."/>
            <person name="Kalinowski J."/>
            <person name="Ruckert C."/>
        </authorList>
    </citation>
    <scope>NUCLEOTIDE SEQUENCE</scope>
    <source>
        <strain evidence="5">CGMCC 4.7201</strain>
    </source>
</reference>
<dbReference type="PANTHER" id="PTHR13794:SF58">
    <property type="entry name" value="MITOCHONDRIAL ENOLASE SUPERFAMILY MEMBER 1"/>
    <property type="match status" value="1"/>
</dbReference>
<evidence type="ECO:0000259" key="4">
    <source>
        <dbReference type="SMART" id="SM00922"/>
    </source>
</evidence>
<evidence type="ECO:0000256" key="1">
    <source>
        <dbReference type="ARBA" id="ARBA00001946"/>
    </source>
</evidence>
<dbReference type="GO" id="GO:0016836">
    <property type="term" value="F:hydro-lyase activity"/>
    <property type="evidence" value="ECO:0007669"/>
    <property type="project" value="TreeGrafter"/>
</dbReference>
<comment type="cofactor">
    <cofactor evidence="1">
        <name>Mg(2+)</name>
        <dbReference type="ChEBI" id="CHEBI:18420"/>
    </cofactor>
</comment>
<dbReference type="SFLD" id="SFLDS00001">
    <property type="entry name" value="Enolase"/>
    <property type="match status" value="1"/>
</dbReference>
<evidence type="ECO:0000313" key="6">
    <source>
        <dbReference type="Proteomes" id="UP000641932"/>
    </source>
</evidence>
<dbReference type="InterPro" id="IPR029065">
    <property type="entry name" value="Enolase_C-like"/>
</dbReference>
<gene>
    <name evidence="5" type="ORF">GCM10012280_35950</name>
</gene>
<accession>A0A917ZSH7</accession>
<keyword evidence="5" id="KW-0413">Isomerase</keyword>
<feature type="domain" description="Mandelate racemase/muconate lactonizing enzyme C-terminal" evidence="4">
    <location>
        <begin position="130"/>
        <end position="237"/>
    </location>
</feature>
<sequence length="370" mass="40562">MKITAIRLDRMRLPLEPAFAAAWDPVPRTFFDATLVTVETDDGVVGHGSGDTMDGFEAFEHLFLGKDPLEILSHVRTIETINFHAGRYWPLEAALWDIVGKVCGRPVSTLFGGAATRLPAYASFGELKAPAARADAAVAAVERGFKAMKIRISRDRLEEGVAAVRAAREAVGDGIDIMVDLNQMWRMSGDIAPALDLVSVRRIAARLQELGVLWLEEPLPQADIRGARSVRAATGVRIAGGEMVRSLPELVQLVEEDAFDVYQPDVVLAVGMYRARFIAELAQLRHRWFTPHTWSNGLGLLANLHVVAGVGGGPYVEFPYDPPGWTPDRRDFFLAEPVEIDSDGFLNIPDTPGLGAAIDHDALSRLRHDR</sequence>
<dbReference type="Pfam" id="PF13378">
    <property type="entry name" value="MR_MLE_C"/>
    <property type="match status" value="1"/>
</dbReference>
<dbReference type="GO" id="GO:0000287">
    <property type="term" value="F:magnesium ion binding"/>
    <property type="evidence" value="ECO:0007669"/>
    <property type="project" value="TreeGrafter"/>
</dbReference>
<keyword evidence="2" id="KW-0479">Metal-binding</keyword>
<dbReference type="PANTHER" id="PTHR13794">
    <property type="entry name" value="ENOLASE SUPERFAMILY, MANDELATE RACEMASE"/>
    <property type="match status" value="1"/>
</dbReference>
<dbReference type="InterPro" id="IPR046945">
    <property type="entry name" value="RHMD-like"/>
</dbReference>
<evidence type="ECO:0000313" key="5">
    <source>
        <dbReference type="EMBL" id="GGO90425.1"/>
    </source>
</evidence>
<dbReference type="EMBL" id="BMMS01000014">
    <property type="protein sequence ID" value="GGO90425.1"/>
    <property type="molecule type" value="Genomic_DNA"/>
</dbReference>
<dbReference type="InterPro" id="IPR029017">
    <property type="entry name" value="Enolase-like_N"/>
</dbReference>
<dbReference type="GO" id="GO:0016853">
    <property type="term" value="F:isomerase activity"/>
    <property type="evidence" value="ECO:0007669"/>
    <property type="project" value="UniProtKB-KW"/>
</dbReference>
<evidence type="ECO:0000256" key="2">
    <source>
        <dbReference type="ARBA" id="ARBA00022723"/>
    </source>
</evidence>
<dbReference type="Proteomes" id="UP000641932">
    <property type="component" value="Unassembled WGS sequence"/>
</dbReference>
<dbReference type="Gene3D" id="3.30.390.10">
    <property type="entry name" value="Enolase-like, N-terminal domain"/>
    <property type="match status" value="1"/>
</dbReference>
<dbReference type="InterPro" id="IPR013342">
    <property type="entry name" value="Mandelate_racemase_C"/>
</dbReference>
<keyword evidence="6" id="KW-1185">Reference proteome</keyword>
<dbReference type="InterPro" id="IPR036849">
    <property type="entry name" value="Enolase-like_C_sf"/>
</dbReference>
<dbReference type="AlphaFoldDB" id="A0A917ZSH7"/>
<reference evidence="5" key="2">
    <citation type="submission" date="2020-09" db="EMBL/GenBank/DDBJ databases">
        <authorList>
            <person name="Sun Q."/>
            <person name="Zhou Y."/>
        </authorList>
    </citation>
    <scope>NUCLEOTIDE SEQUENCE</scope>
    <source>
        <strain evidence="5">CGMCC 4.7201</strain>
    </source>
</reference>
<name>A0A917ZSH7_9ACTN</name>
<dbReference type="Gene3D" id="3.20.20.120">
    <property type="entry name" value="Enolase-like C-terminal domain"/>
    <property type="match status" value="1"/>
</dbReference>
<keyword evidence="3" id="KW-0460">Magnesium</keyword>
<dbReference type="SFLD" id="SFLDG00179">
    <property type="entry name" value="mandelate_racemase"/>
    <property type="match status" value="1"/>
</dbReference>
<organism evidence="5 6">
    <name type="scientific">Wenjunlia tyrosinilytica</name>
    <dbReference type="NCBI Taxonomy" id="1544741"/>
    <lineage>
        <taxon>Bacteria</taxon>
        <taxon>Bacillati</taxon>
        <taxon>Actinomycetota</taxon>
        <taxon>Actinomycetes</taxon>
        <taxon>Kitasatosporales</taxon>
        <taxon>Streptomycetaceae</taxon>
        <taxon>Wenjunlia</taxon>
    </lineage>
</organism>
<comment type="caution">
    <text evidence="5">The sequence shown here is derived from an EMBL/GenBank/DDBJ whole genome shotgun (WGS) entry which is preliminary data.</text>
</comment>
<dbReference type="CDD" id="cd03316">
    <property type="entry name" value="MR_like"/>
    <property type="match status" value="1"/>
</dbReference>
<dbReference type="GO" id="GO:0016052">
    <property type="term" value="P:carbohydrate catabolic process"/>
    <property type="evidence" value="ECO:0007669"/>
    <property type="project" value="TreeGrafter"/>
</dbReference>
<dbReference type="SUPFAM" id="SSF51604">
    <property type="entry name" value="Enolase C-terminal domain-like"/>
    <property type="match status" value="1"/>
</dbReference>